<keyword evidence="5" id="KW-0418">Kinase</keyword>
<dbReference type="InterPro" id="IPR017441">
    <property type="entry name" value="Protein_kinase_ATP_BS"/>
</dbReference>
<keyword evidence="11" id="KW-1185">Reference proteome</keyword>
<feature type="compositionally biased region" description="Basic and acidic residues" evidence="8">
    <location>
        <begin position="11"/>
        <end position="30"/>
    </location>
</feature>
<feature type="binding site" evidence="7">
    <location>
        <position position="1245"/>
    </location>
    <ligand>
        <name>ATP</name>
        <dbReference type="ChEBI" id="CHEBI:30616"/>
    </ligand>
</feature>
<dbReference type="SMART" id="SM00220">
    <property type="entry name" value="S_TKc"/>
    <property type="match status" value="1"/>
</dbReference>
<comment type="similarity">
    <text evidence="1">Belongs to the protein kinase superfamily. STE Ser/Thr protein kinase family. MAP kinase kinase kinase subfamily.</text>
</comment>
<accession>J7S2J9</accession>
<dbReference type="STRING" id="1071383.J7S2J9"/>
<keyword evidence="3" id="KW-0808">Transferase</keyword>
<gene>
    <name evidence="10" type="primary">KNAG0I02830</name>
    <name evidence="10" type="ordered locus">KNAG_0I02830</name>
</gene>
<dbReference type="GO" id="GO:0038066">
    <property type="term" value="P:p38MAPK cascade"/>
    <property type="evidence" value="ECO:0007669"/>
    <property type="project" value="EnsemblFungi"/>
</dbReference>
<dbReference type="PANTHER" id="PTHR48016">
    <property type="entry name" value="MAP KINASE KINASE KINASE SSK2-RELATED-RELATED"/>
    <property type="match status" value="1"/>
</dbReference>
<dbReference type="HOGENOM" id="CLU_001999_2_0_1"/>
<evidence type="ECO:0000256" key="4">
    <source>
        <dbReference type="ARBA" id="ARBA00022741"/>
    </source>
</evidence>
<evidence type="ECO:0000256" key="1">
    <source>
        <dbReference type="ARBA" id="ARBA00006529"/>
    </source>
</evidence>
<evidence type="ECO:0000256" key="8">
    <source>
        <dbReference type="SAM" id="MobiDB-lite"/>
    </source>
</evidence>
<dbReference type="PROSITE" id="PS00107">
    <property type="entry name" value="PROTEIN_KINASE_ATP"/>
    <property type="match status" value="1"/>
</dbReference>
<evidence type="ECO:0000256" key="6">
    <source>
        <dbReference type="ARBA" id="ARBA00022840"/>
    </source>
</evidence>
<dbReference type="RefSeq" id="XP_022466312.1">
    <property type="nucleotide sequence ID" value="XM_022609969.1"/>
</dbReference>
<keyword evidence="4 7" id="KW-0547">Nucleotide-binding</keyword>
<dbReference type="EMBL" id="HE978322">
    <property type="protein sequence ID" value="CCK72067.1"/>
    <property type="molecule type" value="Genomic_DNA"/>
</dbReference>
<evidence type="ECO:0000256" key="2">
    <source>
        <dbReference type="ARBA" id="ARBA00022527"/>
    </source>
</evidence>
<dbReference type="PANTHER" id="PTHR48016:SF32">
    <property type="entry name" value="MITOGEN-ACTIVATED PROTEIN KINASE KINASE KINASE 4"/>
    <property type="match status" value="1"/>
</dbReference>
<dbReference type="GO" id="GO:0005524">
    <property type="term" value="F:ATP binding"/>
    <property type="evidence" value="ECO:0007669"/>
    <property type="project" value="UniProtKB-UniRule"/>
</dbReference>
<dbReference type="SUPFAM" id="SSF56112">
    <property type="entry name" value="Protein kinase-like (PK-like)"/>
    <property type="match status" value="1"/>
</dbReference>
<evidence type="ECO:0000256" key="3">
    <source>
        <dbReference type="ARBA" id="ARBA00022679"/>
    </source>
</evidence>
<reference evidence="11" key="2">
    <citation type="submission" date="2012-08" db="EMBL/GenBank/DDBJ databases">
        <title>Genome sequence of Kazachstania naganishii.</title>
        <authorList>
            <person name="Gordon J.L."/>
            <person name="Armisen D."/>
            <person name="Proux-Wera E."/>
            <person name="OhEigeartaigh S.S."/>
            <person name="Byrne K.P."/>
            <person name="Wolfe K.H."/>
        </authorList>
    </citation>
    <scope>NUCLEOTIDE SEQUENCE [LARGE SCALE GENOMIC DNA]</scope>
    <source>
        <strain evidence="11">ATCC MYA-139 / BCRC 22969 / CBS 8797 / CCRC 22969 / KCTC 17520 / NBRC 10181 / NCYC 3082</strain>
    </source>
</reference>
<dbReference type="OrthoDB" id="1043025at2759"/>
<evidence type="ECO:0000313" key="11">
    <source>
        <dbReference type="Proteomes" id="UP000006310"/>
    </source>
</evidence>
<evidence type="ECO:0000313" key="10">
    <source>
        <dbReference type="EMBL" id="CCK72067.1"/>
    </source>
</evidence>
<sequence>MSEQDYFSLDSPREHAVDHWAGPTDRERLGPESLQKSVLIEGQGASSNKGAGSPKLQSPRRPESHHTSFSDYPHSGHAVRPVTMSRFSSTPGVSSLHHKILTHKDGTTRRPLTNTLMTQLERGQLPPYTAERSKIRSKSLVVPSGRETRKTISLELDPSSPTLIHFSPLSREALFNYRRSSTSNPTTPKGIQYIIPSSQCATETWSPLTSIPSSRSSSIRPDSASSIGTFPTVKKQYILNEQLYLSKLKSSIPDDDYYTRRITPGAYLNVDTDDDQGEHLEYPLELNTAVNGNEDFTSTGSIVTPHAEETHFLHPDFIKQRLNSLQYSDSETTTGDILDSDMSGLITDSRVSRRIEWQRLLTSVLRGDIVKSEKTKIIKENIGTNFGKHYGYDLWLDLRAWLSGKSSAQLSQNLIVLRKLSDDIIVEILNFRVPKEIAGDRVLIVDELKNLMNKYYKILGYWPNIRDMAKDKPVITSLELTETIDTINNWLNLRTGFLHVTKHLKQWTNGGNSNFDESYELTISTALVGQLIKEKDIEKIFEKKVFSQLAPWLAKGKIFCLNYQNIMAKMNLTCDYKWIEELLLFPMRLLKEVILLRIVYAEKIKTPTMMMVDQTIENLTSYIKLAVQLKYTLVEYTTDLPFHIPFDPDFDETVLKALSLLFTFLHLKILECNKMSYPFFKEVDVLLKHWEDLKNVGQYVKYSGALIASEFSKLMLRILHRLHAYLLQQQNKQPHFKDNVHSQKWLTEFFENLGSMKKRLNRFSIILTKAFQNAVIYNVKDASKMTQLLHHFGYFLIYSGDDVKMDGKYVFGSPELLGSSSQEIINILENHDIGSDIIPRLQIENSLILYNATSPILEGFFPGDKKFRGNGSQSKLSSTSGTSKNSKFHPLPHFEDLSALQKELGDIEARLQSLGHLIIFCIEDPILWKGPVVSFSGIRLGSFHAGMKPGTMILMNQGSNIALSCQSSTFERSQCVFFMERRCSLKSVESNLQRINKAYFRLAYTVLSNVDKTVAKFRSISCANDPVNSIFVFTKDFGLNFLKTNVADPEKKSILVHLMVQMSIKWLTFLVNDCDVFDERTFRWCIPALEYAVRVLDGLNVLILDEDEFRLLKKRIASCMSLLISHFDVMGARTFETAKKLHQPRSDKFEAEHKVDDDEVMLGLNSQVRVSAIVAMEQANASRNTFKIGHVVDDADEDNRFILSLVSSLSNVSIRWQKRDFVGSGNFGTVFSAVNLDTGDILAVKEIKLHNVKKMERIYSCIKEEIEIMERLNHPNVINCYGVEVHRDKLNIFMDYCEGGSLSSLLDHGRIEDEVVTQVYSLELLEGLAYLHRSGVVHQDIKPQNILLNHNGLIKYVDFGTARKITANESASVNLDGKVLTPPPASGGTDKKFDTTVRDMIGTPMYMAPEVVSGSDRSGCYESGDIWSLGCVILEMVTGKSPWWNLENEWAIMYHVAAGHTPPLPSENEISDLGREFLERMLVADPKKRATAVELLVDPWIVQIRELAFKPNEET</sequence>
<dbReference type="PROSITE" id="PS00108">
    <property type="entry name" value="PROTEIN_KINASE_ST"/>
    <property type="match status" value="1"/>
</dbReference>
<organism evidence="10 11">
    <name type="scientific">Huiozyma naganishii (strain ATCC MYA-139 / BCRC 22969 / CBS 8797 / KCTC 17520 / NBRC 10181 / NCYC 3082 / Yp74L-3)</name>
    <name type="common">Yeast</name>
    <name type="synonym">Kazachstania naganishii</name>
    <dbReference type="NCBI Taxonomy" id="1071383"/>
    <lineage>
        <taxon>Eukaryota</taxon>
        <taxon>Fungi</taxon>
        <taxon>Dikarya</taxon>
        <taxon>Ascomycota</taxon>
        <taxon>Saccharomycotina</taxon>
        <taxon>Saccharomycetes</taxon>
        <taxon>Saccharomycetales</taxon>
        <taxon>Saccharomycetaceae</taxon>
        <taxon>Huiozyma</taxon>
    </lineage>
</organism>
<feature type="domain" description="Protein kinase" evidence="9">
    <location>
        <begin position="1216"/>
        <end position="1501"/>
    </location>
</feature>
<feature type="compositionally biased region" description="Low complexity" evidence="8">
    <location>
        <begin position="206"/>
        <end position="224"/>
    </location>
</feature>
<evidence type="ECO:0000256" key="7">
    <source>
        <dbReference type="PROSITE-ProRule" id="PRU10141"/>
    </source>
</evidence>
<dbReference type="PROSITE" id="PS50011">
    <property type="entry name" value="PROTEIN_KINASE_DOM"/>
    <property type="match status" value="1"/>
</dbReference>
<reference evidence="10 11" key="1">
    <citation type="journal article" date="2011" name="Proc. Natl. Acad. Sci. U.S.A.">
        <title>Evolutionary erosion of yeast sex chromosomes by mating-type switching accidents.</title>
        <authorList>
            <person name="Gordon J.L."/>
            <person name="Armisen D."/>
            <person name="Proux-Wera E."/>
            <person name="Oheigeartaigh S.S."/>
            <person name="Byrne K.P."/>
            <person name="Wolfe K.H."/>
        </authorList>
    </citation>
    <scope>NUCLEOTIDE SEQUENCE [LARGE SCALE GENOMIC DNA]</scope>
    <source>
        <strain evidence="11">ATCC MYA-139 / BCRC 22969 / CBS 8797 / CCRC 22969 / KCTC 17520 / NBRC 10181 / NCYC 3082</strain>
    </source>
</reference>
<evidence type="ECO:0000256" key="5">
    <source>
        <dbReference type="ARBA" id="ARBA00022777"/>
    </source>
</evidence>
<feature type="region of interest" description="Disordered" evidence="8">
    <location>
        <begin position="205"/>
        <end position="224"/>
    </location>
</feature>
<dbReference type="Pfam" id="PF00069">
    <property type="entry name" value="Pkinase"/>
    <property type="match status" value="1"/>
</dbReference>
<dbReference type="InterPro" id="IPR000719">
    <property type="entry name" value="Prot_kinase_dom"/>
</dbReference>
<name>J7S2J9_HUIN7</name>
<keyword evidence="6 7" id="KW-0067">ATP-binding</keyword>
<proteinExistence type="inferred from homology"/>
<protein>
    <recommendedName>
        <fullName evidence="9">Protein kinase domain-containing protein</fullName>
    </recommendedName>
</protein>
<dbReference type="KEGG" id="kng:KNAG_0I02830"/>
<dbReference type="InterPro" id="IPR011009">
    <property type="entry name" value="Kinase-like_dom_sf"/>
</dbReference>
<dbReference type="InterPro" id="IPR050538">
    <property type="entry name" value="MAP_kinase_kinase_kinase"/>
</dbReference>
<dbReference type="GeneID" id="34527810"/>
<dbReference type="InterPro" id="IPR008271">
    <property type="entry name" value="Ser/Thr_kinase_AS"/>
</dbReference>
<evidence type="ECO:0000259" key="9">
    <source>
        <dbReference type="PROSITE" id="PS50011"/>
    </source>
</evidence>
<dbReference type="Proteomes" id="UP000006310">
    <property type="component" value="Chromosome 9"/>
</dbReference>
<dbReference type="GO" id="GO:0004674">
    <property type="term" value="F:protein serine/threonine kinase activity"/>
    <property type="evidence" value="ECO:0007669"/>
    <property type="project" value="UniProtKB-KW"/>
</dbReference>
<dbReference type="Gene3D" id="1.10.510.10">
    <property type="entry name" value="Transferase(Phosphotransferase) domain 1"/>
    <property type="match status" value="1"/>
</dbReference>
<feature type="region of interest" description="Disordered" evidence="8">
    <location>
        <begin position="1"/>
        <end position="77"/>
    </location>
</feature>
<keyword evidence="2" id="KW-0723">Serine/threonine-protein kinase</keyword>
<dbReference type="eggNOG" id="KOG4645">
    <property type="taxonomic scope" value="Eukaryota"/>
</dbReference>